<feature type="transmembrane region" description="Helical" evidence="5">
    <location>
        <begin position="144"/>
        <end position="166"/>
    </location>
</feature>
<feature type="compositionally biased region" description="Polar residues" evidence="4">
    <location>
        <begin position="1"/>
        <end position="11"/>
    </location>
</feature>
<sequence length="581" mass="62583">MADQDLTGTTPVSPPTPDISPAIEGQLTDSQSATNNTPPPPPWVQTPSPSGPEVAAVPPVSVPIEPAPVIPEIPPAAEVNMPPPLSSSPVTSPEPFQPSVPEPPPVMPPMPEAEGSPSPPPPPLTFSTSSLATPNDGSGLLKKILPIVAILGGLVLVALLVIKVILPKLQPQETSTSGASVGKTTTKAKVNLTYWGLWEPEQVMNQVISEYQKMHPEVNITYSQQSPKDYRERLQSALAAGNGPDIFRFHNTWVPMLKAELDTAPKGTINLDDYFPVIGNDLSVGTEVVGVPIMFDGLALYYNPRLFNQAGKNVPTSWEELRKTAINMTVYDAKGNIQTAGIALGTTNNVDNFSDILGLMLLQNGADPKNPSGQLTEDALKFYTLFTTTDRVWNETLPASTYAFATEKVAMIIAPSWKAFEIKETNPKLEFKTAPVPQLPGTNIGWATYWVEGVSHRSKNAKSAWEFLQYLSSNDTLTKLYTAEASLRLFGEPYPKKSLAATIETDPVVGAFVKQGEIAKSWYLSSRTYDNGINDRTIKYYEDAINAVVSGKSATEALQPIAAGVSQILTQYGVGSSATQK</sequence>
<evidence type="ECO:0000256" key="4">
    <source>
        <dbReference type="SAM" id="MobiDB-lite"/>
    </source>
</evidence>
<dbReference type="GO" id="GO:1901982">
    <property type="term" value="F:maltose binding"/>
    <property type="evidence" value="ECO:0007669"/>
    <property type="project" value="TreeGrafter"/>
</dbReference>
<dbReference type="PANTHER" id="PTHR30061:SF50">
    <property type="entry name" value="MALTOSE_MALTODEXTRIN-BINDING PERIPLASMIC PROTEIN"/>
    <property type="match status" value="1"/>
</dbReference>
<keyword evidence="5" id="KW-0472">Membrane</keyword>
<feature type="compositionally biased region" description="Pro residues" evidence="4">
    <location>
        <begin position="95"/>
        <end position="124"/>
    </location>
</feature>
<dbReference type="GO" id="GO:0015768">
    <property type="term" value="P:maltose transport"/>
    <property type="evidence" value="ECO:0007669"/>
    <property type="project" value="TreeGrafter"/>
</dbReference>
<dbReference type="EMBL" id="MEZK01000031">
    <property type="protein sequence ID" value="OGD61838.1"/>
    <property type="molecule type" value="Genomic_DNA"/>
</dbReference>
<dbReference type="SUPFAM" id="SSF53850">
    <property type="entry name" value="Periplasmic binding protein-like II"/>
    <property type="match status" value="1"/>
</dbReference>
<feature type="region of interest" description="Disordered" evidence="4">
    <location>
        <begin position="1"/>
        <end position="131"/>
    </location>
</feature>
<keyword evidence="2" id="KW-0813">Transport</keyword>
<feature type="compositionally biased region" description="Low complexity" evidence="4">
    <location>
        <begin position="45"/>
        <end position="64"/>
    </location>
</feature>
<feature type="compositionally biased region" description="Polar residues" evidence="4">
    <location>
        <begin position="27"/>
        <end position="36"/>
    </location>
</feature>
<dbReference type="GO" id="GO:0055052">
    <property type="term" value="C:ATP-binding cassette (ABC) transporter complex, substrate-binding subunit-containing"/>
    <property type="evidence" value="ECO:0007669"/>
    <property type="project" value="TreeGrafter"/>
</dbReference>
<evidence type="ECO:0000256" key="1">
    <source>
        <dbReference type="ARBA" id="ARBA00008520"/>
    </source>
</evidence>
<evidence type="ECO:0000256" key="2">
    <source>
        <dbReference type="ARBA" id="ARBA00022448"/>
    </source>
</evidence>
<keyword evidence="3" id="KW-0732">Signal</keyword>
<gene>
    <name evidence="6" type="ORF">A2160_00910</name>
</gene>
<evidence type="ECO:0000313" key="6">
    <source>
        <dbReference type="EMBL" id="OGD61838.1"/>
    </source>
</evidence>
<keyword evidence="5" id="KW-1133">Transmembrane helix</keyword>
<comment type="caution">
    <text evidence="6">The sequence shown here is derived from an EMBL/GenBank/DDBJ whole genome shotgun (WGS) entry which is preliminary data.</text>
</comment>
<evidence type="ECO:0000256" key="3">
    <source>
        <dbReference type="ARBA" id="ARBA00022729"/>
    </source>
</evidence>
<dbReference type="Pfam" id="PF13416">
    <property type="entry name" value="SBP_bac_8"/>
    <property type="match status" value="1"/>
</dbReference>
<name>A0A1F5E3A5_9BACT</name>
<protein>
    <recommendedName>
        <fullName evidence="8">ABC transporter substrate-binding protein</fullName>
    </recommendedName>
</protein>
<dbReference type="InterPro" id="IPR006059">
    <property type="entry name" value="SBP"/>
</dbReference>
<comment type="similarity">
    <text evidence="1">Belongs to the bacterial solute-binding protein 1 family.</text>
</comment>
<dbReference type="STRING" id="1797457.A2160_00910"/>
<dbReference type="Proteomes" id="UP000177006">
    <property type="component" value="Unassembled WGS sequence"/>
</dbReference>
<dbReference type="Gene3D" id="3.40.190.10">
    <property type="entry name" value="Periplasmic binding protein-like II"/>
    <property type="match status" value="1"/>
</dbReference>
<evidence type="ECO:0008006" key="8">
    <source>
        <dbReference type="Google" id="ProtNLM"/>
    </source>
</evidence>
<reference evidence="6 7" key="1">
    <citation type="journal article" date="2016" name="Nat. Commun.">
        <title>Thousands of microbial genomes shed light on interconnected biogeochemical processes in an aquifer system.</title>
        <authorList>
            <person name="Anantharaman K."/>
            <person name="Brown C.T."/>
            <person name="Hug L.A."/>
            <person name="Sharon I."/>
            <person name="Castelle C.J."/>
            <person name="Probst A.J."/>
            <person name="Thomas B.C."/>
            <person name="Singh A."/>
            <person name="Wilkins M.J."/>
            <person name="Karaoz U."/>
            <person name="Brodie E.L."/>
            <person name="Williams K.H."/>
            <person name="Hubbard S.S."/>
            <person name="Banfield J.F."/>
        </authorList>
    </citation>
    <scope>NUCLEOTIDE SEQUENCE [LARGE SCALE GENOMIC DNA]</scope>
</reference>
<keyword evidence="5" id="KW-0812">Transmembrane</keyword>
<dbReference type="GO" id="GO:0042956">
    <property type="term" value="P:maltodextrin transmembrane transport"/>
    <property type="evidence" value="ECO:0007669"/>
    <property type="project" value="TreeGrafter"/>
</dbReference>
<feature type="compositionally biased region" description="Pro residues" evidence="4">
    <location>
        <begin position="65"/>
        <end position="74"/>
    </location>
</feature>
<dbReference type="AlphaFoldDB" id="A0A1F5E3A5"/>
<proteinExistence type="inferred from homology"/>
<evidence type="ECO:0000313" key="7">
    <source>
        <dbReference type="Proteomes" id="UP000177006"/>
    </source>
</evidence>
<dbReference type="PANTHER" id="PTHR30061">
    <property type="entry name" value="MALTOSE-BINDING PERIPLASMIC PROTEIN"/>
    <property type="match status" value="1"/>
</dbReference>
<accession>A0A1F5E3A5</accession>
<evidence type="ECO:0000256" key="5">
    <source>
        <dbReference type="SAM" id="Phobius"/>
    </source>
</evidence>
<organism evidence="6 7">
    <name type="scientific">Candidatus Beckwithbacteria bacterium RBG_13_42_9</name>
    <dbReference type="NCBI Taxonomy" id="1797457"/>
    <lineage>
        <taxon>Bacteria</taxon>
        <taxon>Candidatus Beckwithiibacteriota</taxon>
    </lineage>
</organism>